<gene>
    <name evidence="3" type="ORF">Bca52824_057665</name>
</gene>
<evidence type="ECO:0000313" key="3">
    <source>
        <dbReference type="EMBL" id="KAG2275110.1"/>
    </source>
</evidence>
<organism evidence="3 4">
    <name type="scientific">Brassica carinata</name>
    <name type="common">Ethiopian mustard</name>
    <name type="synonym">Abyssinian cabbage</name>
    <dbReference type="NCBI Taxonomy" id="52824"/>
    <lineage>
        <taxon>Eukaryota</taxon>
        <taxon>Viridiplantae</taxon>
        <taxon>Streptophyta</taxon>
        <taxon>Embryophyta</taxon>
        <taxon>Tracheophyta</taxon>
        <taxon>Spermatophyta</taxon>
        <taxon>Magnoliopsida</taxon>
        <taxon>eudicotyledons</taxon>
        <taxon>Gunneridae</taxon>
        <taxon>Pentapetalae</taxon>
        <taxon>rosids</taxon>
        <taxon>malvids</taxon>
        <taxon>Brassicales</taxon>
        <taxon>Brassicaceae</taxon>
        <taxon>Brassiceae</taxon>
        <taxon>Brassica</taxon>
    </lineage>
</organism>
<dbReference type="SUPFAM" id="SSF50249">
    <property type="entry name" value="Nucleic acid-binding proteins"/>
    <property type="match status" value="3"/>
</dbReference>
<dbReference type="AlphaFoldDB" id="A0A8X7QV31"/>
<evidence type="ECO:0000313" key="4">
    <source>
        <dbReference type="Proteomes" id="UP000886595"/>
    </source>
</evidence>
<feature type="region of interest" description="Disordered" evidence="1">
    <location>
        <begin position="549"/>
        <end position="598"/>
    </location>
</feature>
<comment type="caution">
    <text evidence="3">The sequence shown here is derived from an EMBL/GenBank/DDBJ whole genome shotgun (WGS) entry which is preliminary data.</text>
</comment>
<feature type="compositionally biased region" description="Low complexity" evidence="1">
    <location>
        <begin position="634"/>
        <end position="644"/>
    </location>
</feature>
<dbReference type="EMBL" id="JAAMPC010000012">
    <property type="protein sequence ID" value="KAG2275110.1"/>
    <property type="molecule type" value="Genomic_DNA"/>
</dbReference>
<keyword evidence="4" id="KW-1185">Reference proteome</keyword>
<dbReference type="Pfam" id="PF02721">
    <property type="entry name" value="DUF223"/>
    <property type="match status" value="1"/>
</dbReference>
<feature type="compositionally biased region" description="Polar residues" evidence="1">
    <location>
        <begin position="549"/>
        <end position="561"/>
    </location>
</feature>
<protein>
    <recommendedName>
        <fullName evidence="2">Replication protein A 70 kDa DNA-binding subunit B/D first OB fold domain-containing protein</fullName>
    </recommendedName>
</protein>
<dbReference type="InterPro" id="IPR003871">
    <property type="entry name" value="RFA1B/D_OB_1st"/>
</dbReference>
<feature type="compositionally biased region" description="Basic and acidic residues" evidence="1">
    <location>
        <begin position="562"/>
        <end position="576"/>
    </location>
</feature>
<name>A0A8X7QV31_BRACI</name>
<accession>A0A8X7QV31</accession>
<proteinExistence type="predicted"/>
<dbReference type="Gene3D" id="2.40.50.140">
    <property type="entry name" value="Nucleic acid-binding proteins"/>
    <property type="match status" value="3"/>
</dbReference>
<dbReference type="PANTHER" id="PTHR47165:SF4">
    <property type="entry name" value="OS03G0429900 PROTEIN"/>
    <property type="match status" value="1"/>
</dbReference>
<reference evidence="3 4" key="1">
    <citation type="submission" date="2020-02" db="EMBL/GenBank/DDBJ databases">
        <authorList>
            <person name="Ma Q."/>
            <person name="Huang Y."/>
            <person name="Song X."/>
            <person name="Pei D."/>
        </authorList>
    </citation>
    <scope>NUCLEOTIDE SEQUENCE [LARGE SCALE GENOMIC DNA]</scope>
    <source>
        <strain evidence="3">Sxm20200214</strain>
        <tissue evidence="3">Leaf</tissue>
    </source>
</reference>
<evidence type="ECO:0000256" key="1">
    <source>
        <dbReference type="SAM" id="MobiDB-lite"/>
    </source>
</evidence>
<dbReference type="InterPro" id="IPR047192">
    <property type="entry name" value="Euk_RPA1_DBD_C"/>
</dbReference>
<dbReference type="Proteomes" id="UP000886595">
    <property type="component" value="Unassembled WGS sequence"/>
</dbReference>
<feature type="domain" description="Replication protein A 70 kDa DNA-binding subunit B/D first OB fold" evidence="2">
    <location>
        <begin position="5"/>
        <end position="104"/>
    </location>
</feature>
<dbReference type="CDD" id="cd04476">
    <property type="entry name" value="RPA1_DBD_C"/>
    <property type="match status" value="1"/>
</dbReference>
<evidence type="ECO:0000259" key="2">
    <source>
        <dbReference type="Pfam" id="PF02721"/>
    </source>
</evidence>
<sequence>MELSFVNQVRPYITSWHLQVKVLRTWKQFTPLSGETLEIVFSDAYGNKIHASCKKTYFDRLEKKVPVGAWRNIDNFLVTNNGGSYKTTNHQYKIVFIPTTDITPSTLQEEKMFLSLVDFESIQSGKLDTTNLIVFELGDLETVQCHGKERKKIEFSLRDINDQKIPCCLWGKFAEAIHSFSQQSEEEIVVCLIRFAKIGTYRNQVQISNAFDASKVYFNPPIKETDEFMKRRDKWLLFPQKDIAELLASSQVIFIDLIYVIVIGQCRIISTIYAIDKDWGWYFFGCNACLGKKVLPFSTSVKTINGKETKSHVWWCEGCNHKVTDVSPKFKIHVKVKDGTEEATLMLLDWTAQGIVPETALNLLDGSFDELEDIDSFPEAITSLVGKTFMFGVFIEKDNHTSKSGSFKVGKVWSELSMLLTAGVTESGTPSETETTKYSGEQGSFLLMGSEVNEDSVTTPSSKRNEIAITNDPTELTSSSKKHCTRVFVKKEKDKPKGKQPQCSKRFRGGDYNNKSAQFSNIISRRSSCLKIQPTNLLPAFSKADIAKQQNSKVWTTSQHNNTEDEHGMHCHKEGDDYSDQSYDVSSEDSDSYEVATDEQRSRILTMAELFKTMFEDIVSPVNESKSTFNQGESSSTLPSESKSNTTGNNNFFRFCISI</sequence>
<dbReference type="CDD" id="cd04480">
    <property type="entry name" value="RPA1_DBD_A_like"/>
    <property type="match status" value="1"/>
</dbReference>
<feature type="region of interest" description="Disordered" evidence="1">
    <location>
        <begin position="625"/>
        <end position="645"/>
    </location>
</feature>
<dbReference type="PANTHER" id="PTHR47165">
    <property type="entry name" value="OS03G0429900 PROTEIN"/>
    <property type="match status" value="1"/>
</dbReference>
<dbReference type="InterPro" id="IPR012340">
    <property type="entry name" value="NA-bd_OB-fold"/>
</dbReference>
<feature type="region of interest" description="Disordered" evidence="1">
    <location>
        <begin position="490"/>
        <end position="510"/>
    </location>
</feature>
<dbReference type="CDD" id="cd04481">
    <property type="entry name" value="RPA1_DBD_B_like"/>
    <property type="match status" value="1"/>
</dbReference>
<dbReference type="OrthoDB" id="1092311at2759"/>